<dbReference type="InterPro" id="IPR005482">
    <property type="entry name" value="Biotin_COase_C"/>
</dbReference>
<evidence type="ECO:0000256" key="6">
    <source>
        <dbReference type="PROSITE-ProRule" id="PRU00409"/>
    </source>
</evidence>
<evidence type="ECO:0000313" key="11">
    <source>
        <dbReference type="EMBL" id="MCL6423277.1"/>
    </source>
</evidence>
<evidence type="ECO:0000313" key="12">
    <source>
        <dbReference type="Proteomes" id="UP001203761"/>
    </source>
</evidence>
<dbReference type="InterPro" id="IPR013815">
    <property type="entry name" value="ATP_grasp_subdomain_1"/>
</dbReference>
<dbReference type="InterPro" id="IPR000089">
    <property type="entry name" value="Biotin_lipoyl"/>
</dbReference>
<dbReference type="Gene3D" id="3.30.470.20">
    <property type="entry name" value="ATP-grasp fold, B domain"/>
    <property type="match status" value="1"/>
</dbReference>
<dbReference type="SMART" id="SM00878">
    <property type="entry name" value="Biotin_carb_C"/>
    <property type="match status" value="1"/>
</dbReference>
<dbReference type="InterPro" id="IPR005481">
    <property type="entry name" value="BC-like_N"/>
</dbReference>
<dbReference type="PROSITE" id="PS50968">
    <property type="entry name" value="BIOTINYL_LIPOYL"/>
    <property type="match status" value="1"/>
</dbReference>
<accession>A0ABT0R045</accession>
<evidence type="ECO:0000256" key="1">
    <source>
        <dbReference type="ARBA" id="ARBA00001953"/>
    </source>
</evidence>
<dbReference type="Gene3D" id="3.30.1490.20">
    <property type="entry name" value="ATP-grasp fold, A domain"/>
    <property type="match status" value="1"/>
</dbReference>
<dbReference type="InterPro" id="IPR016185">
    <property type="entry name" value="PreATP-grasp_dom_sf"/>
</dbReference>
<dbReference type="Gene3D" id="3.40.50.20">
    <property type="match status" value="1"/>
</dbReference>
<name>A0ABT0R045_9MICO</name>
<evidence type="ECO:0000256" key="4">
    <source>
        <dbReference type="ARBA" id="ARBA00022840"/>
    </source>
</evidence>
<dbReference type="SUPFAM" id="SSF51246">
    <property type="entry name" value="Rudiment single hybrid motif"/>
    <property type="match status" value="1"/>
</dbReference>
<dbReference type="InterPro" id="IPR011054">
    <property type="entry name" value="Rudment_hybrid_motif"/>
</dbReference>
<evidence type="ECO:0000259" key="8">
    <source>
        <dbReference type="PROSITE" id="PS50968"/>
    </source>
</evidence>
<feature type="domain" description="Biotin carboxylation" evidence="10">
    <location>
        <begin position="1"/>
        <end position="446"/>
    </location>
</feature>
<feature type="compositionally biased region" description="Low complexity" evidence="7">
    <location>
        <begin position="506"/>
        <end position="515"/>
    </location>
</feature>
<keyword evidence="3 6" id="KW-0547">Nucleotide-binding</keyword>
<dbReference type="InterPro" id="IPR011761">
    <property type="entry name" value="ATP-grasp"/>
</dbReference>
<dbReference type="SUPFAM" id="SSF52440">
    <property type="entry name" value="PreATP-grasp domain"/>
    <property type="match status" value="1"/>
</dbReference>
<keyword evidence="12" id="KW-1185">Reference proteome</keyword>
<dbReference type="PANTHER" id="PTHR18866:SF126">
    <property type="entry name" value="BIOTIN CARBOXYLASE"/>
    <property type="match status" value="1"/>
</dbReference>
<feature type="domain" description="ATP-grasp" evidence="9">
    <location>
        <begin position="119"/>
        <end position="316"/>
    </location>
</feature>
<dbReference type="Gene3D" id="2.40.50.100">
    <property type="match status" value="1"/>
</dbReference>
<sequence>MKKVLIANRGEIAVRIVRACADAQIASVAIYADPDADALHVRLADEAYALGGTSAAETYLDIEKVLATARRSGADAVHPGYGFLSENADFAAAVIEAGLTWIGPKPAVISALGNKVSARELAQRAGAPLAPGSDGPVGSGAGVRAFAEEHGLPIIIKAAHGGGGRGMKVVHEVEEVEAAFESAVREAVTAFGRGECFVERFLDRPRHVEAQVVADEHGNVVVVGTRDCSLQRRSQKLVEEAPAPFLTDAQRTEIHEAARRICREAGYTGAGTVEFMVAADGLISFLEVNTRLQVEHPVTEEVYGVDLVAEQLRIARGERLSLAEDPQPTGHAIEFRLNAEDPALGFLPTPGPVTAMALPTGPGVRVDSGVVAGSVVPGHYDSLFAKLIVRGADRDQALRRARLALAELRIEGLPTVLPFHRAVVREADFTDSPFRVDTTWIERELTGRLAASDPAAPAPDGSRREVTIEVDGRAVRLGLPADLLGALGALGASAAGGSAASGGADGPDAGADEGALAAPMDGTLVAWRAEDGQSVEEGAVIAVLEAMKMETEVRSPRAGSVRREALEAGTAVSRGQVLARIG</sequence>
<dbReference type="Pfam" id="PF02785">
    <property type="entry name" value="Biotin_carb_C"/>
    <property type="match status" value="1"/>
</dbReference>
<dbReference type="Pfam" id="PF02786">
    <property type="entry name" value="CPSase_L_D2"/>
    <property type="match status" value="1"/>
</dbReference>
<dbReference type="Pfam" id="PF00364">
    <property type="entry name" value="Biotin_lipoyl"/>
    <property type="match status" value="1"/>
</dbReference>
<dbReference type="PANTHER" id="PTHR18866">
    <property type="entry name" value="CARBOXYLASE:PYRUVATE/ACETYL-COA/PROPIONYL-COA CARBOXYLASE"/>
    <property type="match status" value="1"/>
</dbReference>
<dbReference type="Pfam" id="PF00289">
    <property type="entry name" value="Biotin_carb_N"/>
    <property type="match status" value="1"/>
</dbReference>
<proteinExistence type="predicted"/>
<gene>
    <name evidence="11" type="ORF">Bequi_07745</name>
</gene>
<dbReference type="PROSITE" id="PS50979">
    <property type="entry name" value="BC"/>
    <property type="match status" value="1"/>
</dbReference>
<evidence type="ECO:0000256" key="5">
    <source>
        <dbReference type="ARBA" id="ARBA00023267"/>
    </source>
</evidence>
<evidence type="ECO:0000256" key="2">
    <source>
        <dbReference type="ARBA" id="ARBA00022598"/>
    </source>
</evidence>
<comment type="caution">
    <text evidence="11">The sequence shown here is derived from an EMBL/GenBank/DDBJ whole genome shotgun (WGS) entry which is preliminary data.</text>
</comment>
<keyword evidence="4 6" id="KW-0067">ATP-binding</keyword>
<dbReference type="CDD" id="cd06850">
    <property type="entry name" value="biotinyl_domain"/>
    <property type="match status" value="1"/>
</dbReference>
<feature type="domain" description="Lipoyl-binding" evidence="8">
    <location>
        <begin position="506"/>
        <end position="582"/>
    </location>
</feature>
<keyword evidence="5" id="KW-0092">Biotin</keyword>
<feature type="region of interest" description="Disordered" evidence="7">
    <location>
        <begin position="496"/>
        <end position="515"/>
    </location>
</feature>
<dbReference type="InterPro" id="IPR011764">
    <property type="entry name" value="Biotin_carboxylation_dom"/>
</dbReference>
<dbReference type="PROSITE" id="PS50975">
    <property type="entry name" value="ATP_GRASP"/>
    <property type="match status" value="1"/>
</dbReference>
<comment type="cofactor">
    <cofactor evidence="1">
        <name>biotin</name>
        <dbReference type="ChEBI" id="CHEBI:57586"/>
    </cofactor>
</comment>
<evidence type="ECO:0000256" key="7">
    <source>
        <dbReference type="SAM" id="MobiDB-lite"/>
    </source>
</evidence>
<reference evidence="11" key="1">
    <citation type="submission" date="2022-02" db="EMBL/GenBank/DDBJ databases">
        <authorList>
            <person name="Lee M."/>
            <person name="Kim S.-J."/>
            <person name="Jung M.-Y."/>
        </authorList>
    </citation>
    <scope>NUCLEOTIDE SEQUENCE</scope>
    <source>
        <strain evidence="11">JHP9</strain>
    </source>
</reference>
<dbReference type="InterPro" id="IPR005479">
    <property type="entry name" value="CPAse_ATP-bd"/>
</dbReference>
<keyword evidence="2" id="KW-0436">Ligase</keyword>
<protein>
    <submittedName>
        <fullName evidence="11">ATP-grasp domain-containing protein</fullName>
    </submittedName>
</protein>
<dbReference type="InterPro" id="IPR050856">
    <property type="entry name" value="Biotin_carboxylase_complex"/>
</dbReference>
<dbReference type="EMBL" id="JAKNCJ010000002">
    <property type="protein sequence ID" value="MCL6423277.1"/>
    <property type="molecule type" value="Genomic_DNA"/>
</dbReference>
<evidence type="ECO:0000259" key="9">
    <source>
        <dbReference type="PROSITE" id="PS50975"/>
    </source>
</evidence>
<dbReference type="SUPFAM" id="SSF51230">
    <property type="entry name" value="Single hybrid motif"/>
    <property type="match status" value="1"/>
</dbReference>
<dbReference type="PROSITE" id="PS00867">
    <property type="entry name" value="CPSASE_2"/>
    <property type="match status" value="1"/>
</dbReference>
<dbReference type="Proteomes" id="UP001203761">
    <property type="component" value="Unassembled WGS sequence"/>
</dbReference>
<evidence type="ECO:0000256" key="3">
    <source>
        <dbReference type="ARBA" id="ARBA00022741"/>
    </source>
</evidence>
<dbReference type="InterPro" id="IPR011053">
    <property type="entry name" value="Single_hybrid_motif"/>
</dbReference>
<dbReference type="RefSeq" id="WP_249737361.1">
    <property type="nucleotide sequence ID" value="NZ_JAKNCJ010000002.1"/>
</dbReference>
<evidence type="ECO:0000259" key="10">
    <source>
        <dbReference type="PROSITE" id="PS50979"/>
    </source>
</evidence>
<organism evidence="11 12">
    <name type="scientific">Brachybacterium equifaecis</name>
    <dbReference type="NCBI Taxonomy" id="2910770"/>
    <lineage>
        <taxon>Bacteria</taxon>
        <taxon>Bacillati</taxon>
        <taxon>Actinomycetota</taxon>
        <taxon>Actinomycetes</taxon>
        <taxon>Micrococcales</taxon>
        <taxon>Dermabacteraceae</taxon>
        <taxon>Brachybacterium</taxon>
    </lineage>
</organism>
<dbReference type="SUPFAM" id="SSF56059">
    <property type="entry name" value="Glutathione synthetase ATP-binding domain-like"/>
    <property type="match status" value="1"/>
</dbReference>